<dbReference type="HOGENOM" id="CLU_2301166_0_0_3"/>
<feature type="transmembrane region" description="Helical" evidence="1">
    <location>
        <begin position="6"/>
        <end position="30"/>
    </location>
</feature>
<dbReference type="EMBL" id="CP003642">
    <property type="protein sequence ID" value="AFZ26701.1"/>
    <property type="molecule type" value="Genomic_DNA"/>
</dbReference>
<evidence type="ECO:0000313" key="3">
    <source>
        <dbReference type="Proteomes" id="UP000010475"/>
    </source>
</evidence>
<organism evidence="2 3">
    <name type="scientific">Cylindrospermum stagnale PCC 7417</name>
    <dbReference type="NCBI Taxonomy" id="56107"/>
    <lineage>
        <taxon>Bacteria</taxon>
        <taxon>Bacillati</taxon>
        <taxon>Cyanobacteriota</taxon>
        <taxon>Cyanophyceae</taxon>
        <taxon>Nostocales</taxon>
        <taxon>Nostocaceae</taxon>
        <taxon>Cylindrospermum</taxon>
    </lineage>
</organism>
<evidence type="ECO:0000256" key="1">
    <source>
        <dbReference type="SAM" id="Phobius"/>
    </source>
</evidence>
<name>K9X3R7_9NOST</name>
<protein>
    <submittedName>
        <fullName evidence="2">Uncharacterized protein</fullName>
    </submittedName>
</protein>
<feature type="transmembrane region" description="Helical" evidence="1">
    <location>
        <begin position="79"/>
        <end position="97"/>
    </location>
</feature>
<dbReference type="KEGG" id="csg:Cylst_4631"/>
<keyword evidence="1" id="KW-1133">Transmembrane helix</keyword>
<keyword evidence="3" id="KW-1185">Reference proteome</keyword>
<dbReference type="AlphaFoldDB" id="K9X3R7"/>
<evidence type="ECO:0000313" key="2">
    <source>
        <dbReference type="EMBL" id="AFZ26701.1"/>
    </source>
</evidence>
<dbReference type="Proteomes" id="UP000010475">
    <property type="component" value="Chromosome"/>
</dbReference>
<accession>K9X3R7</accession>
<gene>
    <name evidence="2" type="ORF">Cylst_4631</name>
</gene>
<reference evidence="2 3" key="1">
    <citation type="submission" date="2012-06" db="EMBL/GenBank/DDBJ databases">
        <title>Finished chromosome of genome of Cylindrospermum stagnale PCC 7417.</title>
        <authorList>
            <consortium name="US DOE Joint Genome Institute"/>
            <person name="Gugger M."/>
            <person name="Coursin T."/>
            <person name="Rippka R."/>
            <person name="Tandeau De Marsac N."/>
            <person name="Huntemann M."/>
            <person name="Wei C.-L."/>
            <person name="Han J."/>
            <person name="Detter J.C."/>
            <person name="Han C."/>
            <person name="Tapia R."/>
            <person name="Chen A."/>
            <person name="Kyrpides N."/>
            <person name="Mavromatis K."/>
            <person name="Markowitz V."/>
            <person name="Szeto E."/>
            <person name="Ivanova N."/>
            <person name="Pagani I."/>
            <person name="Pati A."/>
            <person name="Goodwin L."/>
            <person name="Nordberg H.P."/>
            <person name="Cantor M.N."/>
            <person name="Hua S.X."/>
            <person name="Woyke T."/>
            <person name="Kerfeld C.A."/>
        </authorList>
    </citation>
    <scope>NUCLEOTIDE SEQUENCE [LARGE SCALE GENOMIC DNA]</scope>
    <source>
        <strain evidence="2 3">PCC 7417</strain>
    </source>
</reference>
<proteinExistence type="predicted"/>
<keyword evidence="1" id="KW-0812">Transmembrane</keyword>
<keyword evidence="1" id="KW-0472">Membrane</keyword>
<sequence length="100" mass="11435">MKLKKITKVLMGCAFSISSIASVLGMILAWRVLNIRSNSTFYARKYSFNQLVVWTPDEVALLLSIPLCIPLLIQPHWKTILLAMFSVPVYFLIKKICYIV</sequence>
<dbReference type="STRING" id="56107.Cylst_4631"/>